<protein>
    <submittedName>
        <fullName evidence="1">Uncharacterized protein</fullName>
    </submittedName>
</protein>
<name>A0A8S5PDH7_9CAUD</name>
<sequence>MLDFITNNQEYELQSDNQLASILIQFDSDYAMNIVEDTLTAMFNRFDTVPKPNTIKAFKTIFKQLYNAYPYDQDQISAKEQETYLNIIDAVSKKYDFQFIRNDETTDFYPIADFVYDFYVAKFNQYIVNFFTRFIYEERENIYSALNMENLKYNKDASSNYNKLIFSKDPALITVAANLPLVLSFIKDMEVPDSTVYGYAYGMTNQEVINLFNKNIINNVSLFRRYNSLINNEILRADIITHVRLKLQQDYVQALDPRVIEMMNK</sequence>
<organism evidence="1">
    <name type="scientific">Myoviridae sp. ctBrv3</name>
    <dbReference type="NCBI Taxonomy" id="2825047"/>
    <lineage>
        <taxon>Viruses</taxon>
        <taxon>Duplodnaviria</taxon>
        <taxon>Heunggongvirae</taxon>
        <taxon>Uroviricota</taxon>
        <taxon>Caudoviricetes</taxon>
    </lineage>
</organism>
<dbReference type="EMBL" id="BK015387">
    <property type="protein sequence ID" value="DAE04425.1"/>
    <property type="molecule type" value="Genomic_DNA"/>
</dbReference>
<reference evidence="1" key="1">
    <citation type="journal article" date="2021" name="Proc. Natl. Acad. Sci. U.S.A.">
        <title>A Catalog of Tens of Thousands of Viruses from Human Metagenomes Reveals Hidden Associations with Chronic Diseases.</title>
        <authorList>
            <person name="Tisza M.J."/>
            <person name="Buck C.B."/>
        </authorList>
    </citation>
    <scope>NUCLEOTIDE SEQUENCE</scope>
    <source>
        <strain evidence="1">CtBrv3</strain>
    </source>
</reference>
<proteinExistence type="predicted"/>
<accession>A0A8S5PDH7</accession>
<evidence type="ECO:0000313" key="1">
    <source>
        <dbReference type="EMBL" id="DAE04425.1"/>
    </source>
</evidence>